<feature type="compositionally biased region" description="Basic residues" evidence="1">
    <location>
        <begin position="17"/>
        <end position="28"/>
    </location>
</feature>
<dbReference type="PANTHER" id="PTHR47815:SF1">
    <property type="entry name" value="UNIVERSAL STRESS PROTEIN A FAMILY PROTEIN C25B2.10"/>
    <property type="match status" value="1"/>
</dbReference>
<dbReference type="OrthoDB" id="843225at2759"/>
<comment type="caution">
    <text evidence="2">The sequence shown here is derived from an EMBL/GenBank/DDBJ whole genome shotgun (WGS) entry which is preliminary data.</text>
</comment>
<gene>
    <name evidence="2" type="ORF">CBYS24578_00015612</name>
</gene>
<protein>
    <recommendedName>
        <fullName evidence="4">UspA domain-containing protein</fullName>
    </recommendedName>
</protein>
<reference evidence="2" key="1">
    <citation type="submission" date="2021-10" db="EMBL/GenBank/DDBJ databases">
        <authorList>
            <person name="Piombo E."/>
        </authorList>
    </citation>
    <scope>NUCLEOTIDE SEQUENCE</scope>
</reference>
<evidence type="ECO:0008006" key="4">
    <source>
        <dbReference type="Google" id="ProtNLM"/>
    </source>
</evidence>
<feature type="region of interest" description="Disordered" evidence="1">
    <location>
        <begin position="16"/>
        <end position="36"/>
    </location>
</feature>
<dbReference type="Proteomes" id="UP000754883">
    <property type="component" value="Unassembled WGS sequence"/>
</dbReference>
<sequence>MLSQAQTMANKLFSPKNKLRLGGAKKRQPRLEAEQQQPVTITMTASHPPKAMRPNRCVSFDMLEQSPSRHSQRLASLVLNAQHPGYKSMRHHRAIMVALDGHVPLLADSPLHWLLEAMAVAGDHIICVHRPRRTNKGENHVSETTKDARALFEATVALVAAVCPDVPLKVTLEYGVGCAAHRMIQSLIGLYAPSMLVMGPSEGEIDTGISSLVSSHGRDSIKHSLQYSQVPVIIARPDVEREAHKEERRNDRSYADILQEACGGVHESDWKDTGGLILYPEEVIRSRESSGSGDYNYDDRLRRDSESYNDEGDDSDDEGGEFEVVSGEQLLAHLELEGVTARRHSIPGGADATAAAAAAGSRLLFPHQQQETPRRPVSERV</sequence>
<feature type="compositionally biased region" description="Basic and acidic residues" evidence="1">
    <location>
        <begin position="297"/>
        <end position="306"/>
    </location>
</feature>
<evidence type="ECO:0000256" key="1">
    <source>
        <dbReference type="SAM" id="MobiDB-lite"/>
    </source>
</evidence>
<feature type="region of interest" description="Disordered" evidence="1">
    <location>
        <begin position="345"/>
        <end position="381"/>
    </location>
</feature>
<evidence type="ECO:0000313" key="3">
    <source>
        <dbReference type="Proteomes" id="UP000754883"/>
    </source>
</evidence>
<name>A0A9N9XVD2_9HYPO</name>
<feature type="compositionally biased region" description="Low complexity" evidence="1">
    <location>
        <begin position="348"/>
        <end position="360"/>
    </location>
</feature>
<feature type="compositionally biased region" description="Acidic residues" evidence="1">
    <location>
        <begin position="307"/>
        <end position="321"/>
    </location>
</feature>
<dbReference type="PANTHER" id="PTHR47815">
    <property type="entry name" value="UNIVERSAL STRESS PROTEIN A FAMILY PROTEIN C25B2.10"/>
    <property type="match status" value="1"/>
</dbReference>
<keyword evidence="3" id="KW-1185">Reference proteome</keyword>
<organism evidence="2 3">
    <name type="scientific">Clonostachys byssicola</name>
    <dbReference type="NCBI Taxonomy" id="160290"/>
    <lineage>
        <taxon>Eukaryota</taxon>
        <taxon>Fungi</taxon>
        <taxon>Dikarya</taxon>
        <taxon>Ascomycota</taxon>
        <taxon>Pezizomycotina</taxon>
        <taxon>Sordariomycetes</taxon>
        <taxon>Hypocreomycetidae</taxon>
        <taxon>Hypocreales</taxon>
        <taxon>Bionectriaceae</taxon>
        <taxon>Clonostachys</taxon>
    </lineage>
</organism>
<feature type="compositionally biased region" description="Basic and acidic residues" evidence="1">
    <location>
        <begin position="372"/>
        <end position="381"/>
    </location>
</feature>
<evidence type="ECO:0000313" key="2">
    <source>
        <dbReference type="EMBL" id="CAG9975276.1"/>
    </source>
</evidence>
<dbReference type="AlphaFoldDB" id="A0A9N9XVD2"/>
<accession>A0A9N9XVD2</accession>
<dbReference type="EMBL" id="CABFNO020001255">
    <property type="protein sequence ID" value="CAG9975276.1"/>
    <property type="molecule type" value="Genomic_DNA"/>
</dbReference>
<feature type="region of interest" description="Disordered" evidence="1">
    <location>
        <begin position="288"/>
        <end position="321"/>
    </location>
</feature>
<proteinExistence type="predicted"/>